<evidence type="ECO:0000259" key="7">
    <source>
        <dbReference type="Pfam" id="PF10502"/>
    </source>
</evidence>
<dbReference type="CDD" id="cd06530">
    <property type="entry name" value="S26_SPase_I"/>
    <property type="match status" value="1"/>
</dbReference>
<dbReference type="Gene3D" id="2.10.109.10">
    <property type="entry name" value="Umud Fragment, subunit A"/>
    <property type="match status" value="2"/>
</dbReference>
<dbReference type="InterPro" id="IPR036286">
    <property type="entry name" value="LexA/Signal_pep-like_sf"/>
</dbReference>
<feature type="domain" description="Peptidase S26" evidence="7">
    <location>
        <begin position="8"/>
        <end position="92"/>
    </location>
</feature>
<feature type="active site" evidence="6">
    <location>
        <position position="74"/>
    </location>
</feature>
<dbReference type="PRINTS" id="PR00727">
    <property type="entry name" value="LEADERPTASE"/>
</dbReference>
<evidence type="ECO:0000256" key="6">
    <source>
        <dbReference type="PIRSR" id="PIRSR600223-1"/>
    </source>
</evidence>
<organism evidence="8 9">
    <name type="scientific">Brotocaccenecus cirricatena</name>
    <dbReference type="NCBI Taxonomy" id="3064195"/>
    <lineage>
        <taxon>Bacteria</taxon>
        <taxon>Bacillati</taxon>
        <taxon>Bacillota</taxon>
        <taxon>Clostridia</taxon>
        <taxon>Eubacteriales</taxon>
        <taxon>Oscillospiraceae</taxon>
        <taxon>Brotocaccenecus</taxon>
    </lineage>
</organism>
<proteinExistence type="inferred from homology"/>
<comment type="subcellular location">
    <subcellularLocation>
        <location evidence="2">Cell membrane</location>
        <topology evidence="2">Single-pass type II membrane protein</topology>
    </subcellularLocation>
</comment>
<dbReference type="GO" id="GO:0005886">
    <property type="term" value="C:plasma membrane"/>
    <property type="evidence" value="ECO:0007669"/>
    <property type="project" value="UniProtKB-SubCell"/>
</dbReference>
<dbReference type="GO" id="GO:0009003">
    <property type="term" value="F:signal peptidase activity"/>
    <property type="evidence" value="ECO:0007669"/>
    <property type="project" value="UniProtKB-EC"/>
</dbReference>
<comment type="similarity">
    <text evidence="3">Belongs to the peptidase S26 family.</text>
</comment>
<dbReference type="PANTHER" id="PTHR43390:SF1">
    <property type="entry name" value="CHLOROPLAST PROCESSING PEPTIDASE"/>
    <property type="match status" value="1"/>
</dbReference>
<gene>
    <name evidence="8" type="ORF">LKD37_03040</name>
</gene>
<sequence length="130" mass="14669">MELFKNNRWLLIPILSSLLLLVLMKTVLFLGYVPTESMEPTLKKASFILGTRLYGDLTDGDIIIFERDGRLLVKRITASGGEAVVRNGITLIVPENCYYVQGDNVNHSYDSRFWSDPFVKESSIKAKLLG</sequence>
<protein>
    <recommendedName>
        <fullName evidence="4">signal peptidase I</fullName>
        <ecNumber evidence="4">3.4.21.89</ecNumber>
    </recommendedName>
</protein>
<feature type="domain" description="Peptidase S26" evidence="7">
    <location>
        <begin position="93"/>
        <end position="127"/>
    </location>
</feature>
<dbReference type="InterPro" id="IPR000223">
    <property type="entry name" value="Pept_S26A_signal_pept_1"/>
</dbReference>
<comment type="catalytic activity">
    <reaction evidence="1">
        <text>Cleavage of hydrophobic, N-terminal signal or leader sequences from secreted and periplasmic proteins.</text>
        <dbReference type="EC" id="3.4.21.89"/>
    </reaction>
</comment>
<dbReference type="SUPFAM" id="SSF51306">
    <property type="entry name" value="LexA/Signal peptidase"/>
    <property type="match status" value="1"/>
</dbReference>
<keyword evidence="9" id="KW-1185">Reference proteome</keyword>
<comment type="caution">
    <text evidence="8">The sequence shown here is derived from an EMBL/GenBank/DDBJ whole genome shotgun (WGS) entry which is preliminary data.</text>
</comment>
<dbReference type="EMBL" id="JAJEPW010000005">
    <property type="protein sequence ID" value="MCC2128506.1"/>
    <property type="molecule type" value="Genomic_DNA"/>
</dbReference>
<dbReference type="GO" id="GO:0004252">
    <property type="term" value="F:serine-type endopeptidase activity"/>
    <property type="evidence" value="ECO:0007669"/>
    <property type="project" value="InterPro"/>
</dbReference>
<feature type="active site" evidence="6">
    <location>
        <position position="37"/>
    </location>
</feature>
<dbReference type="PROSITE" id="PS00761">
    <property type="entry name" value="SPASE_I_3"/>
    <property type="match status" value="1"/>
</dbReference>
<evidence type="ECO:0000256" key="5">
    <source>
        <dbReference type="ARBA" id="ARBA00022801"/>
    </source>
</evidence>
<dbReference type="Pfam" id="PF10502">
    <property type="entry name" value="Peptidase_S26"/>
    <property type="match status" value="2"/>
</dbReference>
<dbReference type="InterPro" id="IPR019758">
    <property type="entry name" value="Pept_S26A_signal_pept_1_CS"/>
</dbReference>
<dbReference type="AlphaFoldDB" id="A0AAE3A9Q0"/>
<evidence type="ECO:0000256" key="1">
    <source>
        <dbReference type="ARBA" id="ARBA00000677"/>
    </source>
</evidence>
<evidence type="ECO:0000256" key="4">
    <source>
        <dbReference type="ARBA" id="ARBA00013208"/>
    </source>
</evidence>
<reference evidence="8" key="1">
    <citation type="submission" date="2021-10" db="EMBL/GenBank/DDBJ databases">
        <title>Anaerobic single-cell dispensing facilitates the cultivation of human gut bacteria.</title>
        <authorList>
            <person name="Afrizal A."/>
        </authorList>
    </citation>
    <scope>NUCLEOTIDE SEQUENCE</scope>
    <source>
        <strain evidence="8">CLA-AA-H272</strain>
    </source>
</reference>
<dbReference type="InterPro" id="IPR019533">
    <property type="entry name" value="Peptidase_S26"/>
</dbReference>
<dbReference type="Proteomes" id="UP001199319">
    <property type="component" value="Unassembled WGS sequence"/>
</dbReference>
<accession>A0AAE3A9Q0</accession>
<dbReference type="RefSeq" id="WP_302927871.1">
    <property type="nucleotide sequence ID" value="NZ_JAJEPW010000005.1"/>
</dbReference>
<evidence type="ECO:0000313" key="8">
    <source>
        <dbReference type="EMBL" id="MCC2128506.1"/>
    </source>
</evidence>
<keyword evidence="5" id="KW-0378">Hydrolase</keyword>
<dbReference type="GO" id="GO:0006465">
    <property type="term" value="P:signal peptide processing"/>
    <property type="evidence" value="ECO:0007669"/>
    <property type="project" value="InterPro"/>
</dbReference>
<evidence type="ECO:0000256" key="2">
    <source>
        <dbReference type="ARBA" id="ARBA00004401"/>
    </source>
</evidence>
<dbReference type="EC" id="3.4.21.89" evidence="4"/>
<name>A0AAE3A9Q0_9FIRM</name>
<evidence type="ECO:0000313" key="9">
    <source>
        <dbReference type="Proteomes" id="UP001199319"/>
    </source>
</evidence>
<evidence type="ECO:0000256" key="3">
    <source>
        <dbReference type="ARBA" id="ARBA00009370"/>
    </source>
</evidence>
<dbReference type="PANTHER" id="PTHR43390">
    <property type="entry name" value="SIGNAL PEPTIDASE I"/>
    <property type="match status" value="1"/>
</dbReference>